<feature type="compositionally biased region" description="Basic residues" evidence="11">
    <location>
        <begin position="146"/>
        <end position="174"/>
    </location>
</feature>
<keyword evidence="7 10" id="KW-0539">Nucleus</keyword>
<dbReference type="PROSITE" id="PS50102">
    <property type="entry name" value="RRM"/>
    <property type="match status" value="3"/>
</dbReference>
<dbReference type="CDD" id="cd12230">
    <property type="entry name" value="RRM1_U2AF65"/>
    <property type="match status" value="1"/>
</dbReference>
<dbReference type="FunFam" id="3.30.70.330:FF:000057">
    <property type="entry name" value="U2 snRNP auxiliary factor large subunit"/>
    <property type="match status" value="1"/>
</dbReference>
<feature type="domain" description="RRM" evidence="12">
    <location>
        <begin position="244"/>
        <end position="326"/>
    </location>
</feature>
<dbReference type="AlphaFoldDB" id="A0A9Q1MUA4"/>
<dbReference type="EMBL" id="JAJAGQ010000003">
    <property type="protein sequence ID" value="KAJ8568286.1"/>
    <property type="molecule type" value="Genomic_DNA"/>
</dbReference>
<evidence type="ECO:0000256" key="3">
    <source>
        <dbReference type="ARBA" id="ARBA00022664"/>
    </source>
</evidence>
<accession>A0A9Q1MUA4</accession>
<evidence type="ECO:0000256" key="2">
    <source>
        <dbReference type="ARBA" id="ARBA00010269"/>
    </source>
</evidence>
<dbReference type="PANTHER" id="PTHR23139">
    <property type="entry name" value="RNA-BINDING PROTEIN"/>
    <property type="match status" value="1"/>
</dbReference>
<dbReference type="Proteomes" id="UP001152561">
    <property type="component" value="Unassembled WGS sequence"/>
</dbReference>
<evidence type="ECO:0000256" key="4">
    <source>
        <dbReference type="ARBA" id="ARBA00022737"/>
    </source>
</evidence>
<evidence type="ECO:0000256" key="7">
    <source>
        <dbReference type="ARBA" id="ARBA00023242"/>
    </source>
</evidence>
<evidence type="ECO:0000256" key="1">
    <source>
        <dbReference type="ARBA" id="ARBA00004123"/>
    </source>
</evidence>
<comment type="similarity">
    <text evidence="2 10">Belongs to the splicing factor SR family.</text>
</comment>
<evidence type="ECO:0000259" key="12">
    <source>
        <dbReference type="PROSITE" id="PS50102"/>
    </source>
</evidence>
<feature type="compositionally biased region" description="Polar residues" evidence="11">
    <location>
        <begin position="1"/>
        <end position="17"/>
    </location>
</feature>
<comment type="caution">
    <text evidence="13">The sequence shown here is derived from an EMBL/GenBank/DDBJ whole genome shotgun (WGS) entry which is preliminary data.</text>
</comment>
<feature type="region of interest" description="Disordered" evidence="11">
    <location>
        <begin position="1"/>
        <end position="79"/>
    </location>
</feature>
<keyword evidence="14" id="KW-1185">Reference proteome</keyword>
<evidence type="ECO:0000256" key="5">
    <source>
        <dbReference type="ARBA" id="ARBA00022884"/>
    </source>
</evidence>
<evidence type="ECO:0000256" key="6">
    <source>
        <dbReference type="ARBA" id="ARBA00023187"/>
    </source>
</evidence>
<dbReference type="InterPro" id="IPR000504">
    <property type="entry name" value="RRM_dom"/>
</dbReference>
<proteinExistence type="inferred from homology"/>
<feature type="region of interest" description="Disordered" evidence="11">
    <location>
        <begin position="108"/>
        <end position="180"/>
    </location>
</feature>
<comment type="subcellular location">
    <subcellularLocation>
        <location evidence="1 10">Nucleus</location>
    </subcellularLocation>
</comment>
<evidence type="ECO:0000256" key="10">
    <source>
        <dbReference type="RuleBase" id="RU364135"/>
    </source>
</evidence>
<dbReference type="SUPFAM" id="SSF54928">
    <property type="entry name" value="RNA-binding domain, RBD"/>
    <property type="match status" value="2"/>
</dbReference>
<dbReference type="OrthoDB" id="10266058at2759"/>
<feature type="domain" description="RRM" evidence="12">
    <location>
        <begin position="470"/>
        <end position="556"/>
    </location>
</feature>
<feature type="compositionally biased region" description="Basic and acidic residues" evidence="11">
    <location>
        <begin position="52"/>
        <end position="79"/>
    </location>
</feature>
<dbReference type="InterPro" id="IPR006529">
    <property type="entry name" value="U2AF_lg"/>
</dbReference>
<keyword evidence="6 10" id="KW-0508">mRNA splicing</keyword>
<reference evidence="14" key="1">
    <citation type="journal article" date="2023" name="Proc. Natl. Acad. Sci. U.S.A.">
        <title>Genomic and structural basis for evolution of tropane alkaloid biosynthesis.</title>
        <authorList>
            <person name="Wanga Y.-J."/>
            <person name="Taina T."/>
            <person name="Yua J.-Y."/>
            <person name="Lia J."/>
            <person name="Xua B."/>
            <person name="Chenc J."/>
            <person name="D'Auriad J.C."/>
            <person name="Huanga J.-P."/>
            <person name="Huanga S.-X."/>
        </authorList>
    </citation>
    <scope>NUCLEOTIDE SEQUENCE [LARGE SCALE GENOMIC DNA]</scope>
    <source>
        <strain evidence="14">cv. KIB-2019</strain>
    </source>
</reference>
<evidence type="ECO:0000313" key="13">
    <source>
        <dbReference type="EMBL" id="KAJ8568286.1"/>
    </source>
</evidence>
<gene>
    <name evidence="13" type="ORF">K7X08_021008</name>
</gene>
<dbReference type="FunFam" id="3.30.70.330:FF:000225">
    <property type="entry name" value="U2 snRNP auxiliary factor large subunit"/>
    <property type="match status" value="1"/>
</dbReference>
<evidence type="ECO:0000256" key="8">
    <source>
        <dbReference type="ARBA" id="ARBA00055843"/>
    </source>
</evidence>
<dbReference type="InterPro" id="IPR035979">
    <property type="entry name" value="RBD_domain_sf"/>
</dbReference>
<evidence type="ECO:0000256" key="9">
    <source>
        <dbReference type="PROSITE-ProRule" id="PRU00176"/>
    </source>
</evidence>
<dbReference type="NCBIfam" id="TIGR01642">
    <property type="entry name" value="U2AF_lg"/>
    <property type="match status" value="1"/>
</dbReference>
<dbReference type="CDD" id="cd12231">
    <property type="entry name" value="RRM2_U2AF65"/>
    <property type="match status" value="1"/>
</dbReference>
<dbReference type="CDD" id="cd12232">
    <property type="entry name" value="RRM3_U2AF65"/>
    <property type="match status" value="1"/>
</dbReference>
<comment type="function">
    <text evidence="8">Necessary for the splicing of pre-mRNA. Binds to the U -enriched regions of plant introns.</text>
</comment>
<sequence>MDPNENGPTQVTPTHSGFENEVGVMDDRDEENSSGKRRSSSRCSQCFTPFKDCAHDYEDEKESSRSKDKEREKGKDKDKDRKKIKLCYLSVQFLYYVIVLCRHKDYDRDRDERHRHRSKSYDRDREERHGHRSKSYDRDREERHGCRSHSRGRFGHRSTSRSRSRSRSRSKSKRISGFDMAPPTSALLPVVLGVADHFSGQLPSTAPVVPGILPNMFPLASGQLGALPLMPVQAMTQQATRHARRVYVGGLPPSANEQSVATYFNHVMSAISGNTAGPGDAVVNVYINYEKFAFVEMRSVEEASNAMALDGIIFEGTAVKIRRPTDYNPSLAAALGPSEPNPNLNLDAVGLSPGSAGGLEGPDRIFVGGLPYYFTEAQIRELLESFGPLQGFNLVKDRETGNSKGYAFCVYQDVSVTDIACAALNGIKMGTLQPKPEQESVLMHVQQQIVLQRFMLQPGGLPTKILCLTYVVSADELKDDEDYEDIMEDMRTECGKFGNLVNLVIPRPKPDGEPTPGVGKVFLEYADVESASRAQQGLNGRKFGGNQVIAVFYSENKFSEGDYES</sequence>
<dbReference type="FunFam" id="3.30.70.330:FF:000111">
    <property type="entry name" value="U2 snRNP auxiliary factor large subunit"/>
    <property type="match status" value="1"/>
</dbReference>
<keyword evidence="5 9" id="KW-0694">RNA-binding</keyword>
<keyword evidence="3 10" id="KW-0507">mRNA processing</keyword>
<dbReference type="GO" id="GO:0003723">
    <property type="term" value="F:RNA binding"/>
    <property type="evidence" value="ECO:0007669"/>
    <property type="project" value="UniProtKB-UniRule"/>
</dbReference>
<protein>
    <recommendedName>
        <fullName evidence="10">Splicing factor U2af large subunit</fullName>
    </recommendedName>
    <alternativeName>
        <fullName evidence="10">U2 auxiliary factor 65 kDa subunit</fullName>
    </alternativeName>
    <alternativeName>
        <fullName evidence="10">U2 small nuclear ribonucleoprotein auxiliary factor large subunit (U2 snRNP auxiliary factor large subunit)</fullName>
    </alternativeName>
</protein>
<dbReference type="Gene3D" id="3.30.70.330">
    <property type="match status" value="3"/>
</dbReference>
<dbReference type="GO" id="GO:0008380">
    <property type="term" value="P:RNA splicing"/>
    <property type="evidence" value="ECO:0007669"/>
    <property type="project" value="UniProtKB-KW"/>
</dbReference>
<evidence type="ECO:0000313" key="14">
    <source>
        <dbReference type="Proteomes" id="UP001152561"/>
    </source>
</evidence>
<dbReference type="Pfam" id="PF00076">
    <property type="entry name" value="RRM_1"/>
    <property type="match status" value="2"/>
</dbReference>
<dbReference type="InterPro" id="IPR012677">
    <property type="entry name" value="Nucleotide-bd_a/b_plait_sf"/>
</dbReference>
<name>A0A9Q1MUA4_9SOLA</name>
<organism evidence="13 14">
    <name type="scientific">Anisodus acutangulus</name>
    <dbReference type="NCBI Taxonomy" id="402998"/>
    <lineage>
        <taxon>Eukaryota</taxon>
        <taxon>Viridiplantae</taxon>
        <taxon>Streptophyta</taxon>
        <taxon>Embryophyta</taxon>
        <taxon>Tracheophyta</taxon>
        <taxon>Spermatophyta</taxon>
        <taxon>Magnoliopsida</taxon>
        <taxon>eudicotyledons</taxon>
        <taxon>Gunneridae</taxon>
        <taxon>Pentapetalae</taxon>
        <taxon>asterids</taxon>
        <taxon>lamiids</taxon>
        <taxon>Solanales</taxon>
        <taxon>Solanaceae</taxon>
        <taxon>Solanoideae</taxon>
        <taxon>Hyoscyameae</taxon>
        <taxon>Anisodus</taxon>
    </lineage>
</organism>
<dbReference type="SMART" id="SM00360">
    <property type="entry name" value="RRM"/>
    <property type="match status" value="3"/>
</dbReference>
<feature type="compositionally biased region" description="Basic and acidic residues" evidence="11">
    <location>
        <begin position="119"/>
        <end position="145"/>
    </location>
</feature>
<evidence type="ECO:0000256" key="11">
    <source>
        <dbReference type="SAM" id="MobiDB-lite"/>
    </source>
</evidence>
<dbReference type="GO" id="GO:0005634">
    <property type="term" value="C:nucleus"/>
    <property type="evidence" value="ECO:0007669"/>
    <property type="project" value="UniProtKB-SubCell"/>
</dbReference>
<dbReference type="GO" id="GO:0006397">
    <property type="term" value="P:mRNA processing"/>
    <property type="evidence" value="ECO:0007669"/>
    <property type="project" value="UniProtKB-KW"/>
</dbReference>
<feature type="domain" description="RRM" evidence="12">
    <location>
        <begin position="363"/>
        <end position="448"/>
    </location>
</feature>
<keyword evidence="4" id="KW-0677">Repeat</keyword>